<feature type="compositionally biased region" description="Gly residues" evidence="1">
    <location>
        <begin position="515"/>
        <end position="529"/>
    </location>
</feature>
<proteinExistence type="predicted"/>
<dbReference type="AlphaFoldDB" id="A0A9P6UB74"/>
<feature type="compositionally biased region" description="Polar residues" evidence="1">
    <location>
        <begin position="395"/>
        <end position="413"/>
    </location>
</feature>
<feature type="compositionally biased region" description="Low complexity" evidence="1">
    <location>
        <begin position="344"/>
        <end position="389"/>
    </location>
</feature>
<evidence type="ECO:0000313" key="3">
    <source>
        <dbReference type="Proteomes" id="UP000807716"/>
    </source>
</evidence>
<dbReference type="EMBL" id="JAAAJB010000080">
    <property type="protein sequence ID" value="KAG0267179.1"/>
    <property type="molecule type" value="Genomic_DNA"/>
</dbReference>
<reference evidence="2" key="1">
    <citation type="journal article" date="2020" name="Fungal Divers.">
        <title>Resolving the Mortierellaceae phylogeny through synthesis of multi-gene phylogenetics and phylogenomics.</title>
        <authorList>
            <person name="Vandepol N."/>
            <person name="Liber J."/>
            <person name="Desiro A."/>
            <person name="Na H."/>
            <person name="Kennedy M."/>
            <person name="Barry K."/>
            <person name="Grigoriev I.V."/>
            <person name="Miller A.N."/>
            <person name="O'Donnell K."/>
            <person name="Stajich J.E."/>
            <person name="Bonito G."/>
        </authorList>
    </citation>
    <scope>NUCLEOTIDE SEQUENCE</scope>
    <source>
        <strain evidence="2">BC1065</strain>
    </source>
</reference>
<dbReference type="OrthoDB" id="2265579at2759"/>
<accession>A0A9P6UB74</accession>
<comment type="caution">
    <text evidence="2">The sequence shown here is derived from an EMBL/GenBank/DDBJ whole genome shotgun (WGS) entry which is preliminary data.</text>
</comment>
<protein>
    <submittedName>
        <fullName evidence="2">Uncharacterized protein</fullName>
    </submittedName>
</protein>
<feature type="compositionally biased region" description="Low complexity" evidence="1">
    <location>
        <begin position="423"/>
        <end position="433"/>
    </location>
</feature>
<feature type="compositionally biased region" description="Acidic residues" evidence="1">
    <location>
        <begin position="72"/>
        <end position="83"/>
    </location>
</feature>
<feature type="compositionally biased region" description="Low complexity" evidence="1">
    <location>
        <begin position="584"/>
        <end position="595"/>
    </location>
</feature>
<feature type="compositionally biased region" description="Basic residues" evidence="1">
    <location>
        <begin position="332"/>
        <end position="343"/>
    </location>
</feature>
<feature type="compositionally biased region" description="Polar residues" evidence="1">
    <location>
        <begin position="462"/>
        <end position="474"/>
    </location>
</feature>
<feature type="compositionally biased region" description="Low complexity" evidence="1">
    <location>
        <begin position="620"/>
        <end position="629"/>
    </location>
</feature>
<feature type="compositionally biased region" description="Low complexity" evidence="1">
    <location>
        <begin position="284"/>
        <end position="297"/>
    </location>
</feature>
<evidence type="ECO:0000313" key="2">
    <source>
        <dbReference type="EMBL" id="KAG0267179.1"/>
    </source>
</evidence>
<sequence>MEALKKAIVASADPTTAEAKNPPGVEAIYKAIVDEVKWRHNWANASQLFDGFLCPLILACTPSEPAAVGTMGEEEEEEEEEEGQGDKEEGAAPSTSSSSSSATGSSDNQSSDQEAPAAMPPKMKLNRELTAQEMQWIQFAISALVRYAPGPLEANRVYMFFLQQCRAPLRDDRTINHCLVSLIYQYAQVKGNDPLLAQGLDLIQVALDRGVGLPSYEATPSVSQRQRRIHYEKELQRQGKTVKPNNNSILASVSRPILRYHRLRISEDGRTLVELPPWQPPPYQQQQQQQQASYRAPYHQHQHQQPRYQQPNQQLHAAPAPASPATPTRVAPPKHQKKKKNKKPVVVETAAAAATQPPRVEAPSAADTAATATTTTTSSSAAASAAAPAIEDQGSHPSALSNSTPLLPSQRANKTAKRAPRMTTTTTTTTTTTPRPVPRHAHHYVYSDEPSVKKTKGKKQAAVSSFASISATQGQEEDDKDKDEEEDEDDDDEDDDEMYVDEGEKPAFTRPGLGMQIGGGSGVRSGMGGRPKRQSGAGQSRKLPQIRFVVASSSSSPLPPPLPSQGVDESAPSSGAEETLSDNTTAGTTAAAATGPSKRAKKPSRFSSESATAEAAHPEATSNSTTTATQSEDEGLSRQLESMGLSDDPAQQSSSSS</sequence>
<evidence type="ECO:0000256" key="1">
    <source>
        <dbReference type="SAM" id="MobiDB-lite"/>
    </source>
</evidence>
<keyword evidence="3" id="KW-1185">Reference proteome</keyword>
<organism evidence="2 3">
    <name type="scientific">Actinomortierella ambigua</name>
    <dbReference type="NCBI Taxonomy" id="1343610"/>
    <lineage>
        <taxon>Eukaryota</taxon>
        <taxon>Fungi</taxon>
        <taxon>Fungi incertae sedis</taxon>
        <taxon>Mucoromycota</taxon>
        <taxon>Mortierellomycotina</taxon>
        <taxon>Mortierellomycetes</taxon>
        <taxon>Mortierellales</taxon>
        <taxon>Mortierellaceae</taxon>
        <taxon>Actinomortierella</taxon>
    </lineage>
</organism>
<dbReference type="Proteomes" id="UP000807716">
    <property type="component" value="Unassembled WGS sequence"/>
</dbReference>
<name>A0A9P6UB74_9FUNG</name>
<feature type="compositionally biased region" description="Low complexity" evidence="1">
    <location>
        <begin position="305"/>
        <end position="331"/>
    </location>
</feature>
<gene>
    <name evidence="2" type="ORF">DFQ27_009083</name>
</gene>
<feature type="compositionally biased region" description="Acidic residues" evidence="1">
    <location>
        <begin position="475"/>
        <end position="501"/>
    </location>
</feature>
<feature type="region of interest" description="Disordered" evidence="1">
    <location>
        <begin position="65"/>
        <end position="119"/>
    </location>
</feature>
<feature type="region of interest" description="Disordered" evidence="1">
    <location>
        <begin position="273"/>
        <end position="657"/>
    </location>
</feature>
<feature type="compositionally biased region" description="Low complexity" evidence="1">
    <location>
        <begin position="94"/>
        <end position="111"/>
    </location>
</feature>